<dbReference type="InterPro" id="IPR036388">
    <property type="entry name" value="WH-like_DNA-bd_sf"/>
</dbReference>
<proteinExistence type="predicted"/>
<keyword evidence="1" id="KW-0805">Transcription regulation</keyword>
<dbReference type="GO" id="GO:0003677">
    <property type="term" value="F:DNA binding"/>
    <property type="evidence" value="ECO:0007669"/>
    <property type="project" value="UniProtKB-KW"/>
</dbReference>
<sequence length="277" mass="30624">MTEEFIFSPAQVGRAGEDVALQIEAAILNGKFQPGERLPSERDLQRQFHTGRGVIREAMGALKQKGLIEIKKGAKGGAVVKNVEMHLVSESLALFLKQRRVEAQYLIEVRESMDRTITNLAIARATAEEKAGLVEGAKKLVRLLQAQEPDMVAVFELDRELNLLLARMTRNPVFEWIMRAMQSGLASHDHSLYDDPAYRERTGVNWLQTARGIARGEPLQALSFIGYHYVMLRDCLAKARMGDQTTADDIPRYPLEIGPAATQGVPDNGDVAASGGK</sequence>
<reference evidence="6" key="1">
    <citation type="submission" date="2022-04" db="EMBL/GenBank/DDBJ databases">
        <title>Desulfatitalea alkaliphila sp. nov., a novel anaerobic sulfate-reducing bacterium isolated from terrestrial mud volcano, Taman Peninsula, Russia.</title>
        <authorList>
            <person name="Khomyakova M.A."/>
            <person name="Merkel A.Y."/>
            <person name="Slobodkin A.I."/>
        </authorList>
    </citation>
    <scope>NUCLEOTIDE SEQUENCE</scope>
    <source>
        <strain evidence="6">M08but</strain>
    </source>
</reference>
<name>A0AA41UJR6_9BACT</name>
<evidence type="ECO:0000313" key="7">
    <source>
        <dbReference type="Proteomes" id="UP001165427"/>
    </source>
</evidence>
<evidence type="ECO:0000259" key="5">
    <source>
        <dbReference type="PROSITE" id="PS50949"/>
    </source>
</evidence>
<evidence type="ECO:0000313" key="6">
    <source>
        <dbReference type="EMBL" id="MCJ8499576.1"/>
    </source>
</evidence>
<dbReference type="GO" id="GO:0003700">
    <property type="term" value="F:DNA-binding transcription factor activity"/>
    <property type="evidence" value="ECO:0007669"/>
    <property type="project" value="InterPro"/>
</dbReference>
<keyword evidence="2" id="KW-0238">DNA-binding</keyword>
<evidence type="ECO:0000256" key="4">
    <source>
        <dbReference type="SAM" id="MobiDB-lite"/>
    </source>
</evidence>
<dbReference type="InterPro" id="IPR011711">
    <property type="entry name" value="GntR_C"/>
</dbReference>
<keyword evidence="3" id="KW-0804">Transcription</keyword>
<gene>
    <name evidence="6" type="ORF">MRX98_03240</name>
</gene>
<protein>
    <submittedName>
        <fullName evidence="6">GntR family transcriptional regulator</fullName>
    </submittedName>
</protein>
<comment type="caution">
    <text evidence="6">The sequence shown here is derived from an EMBL/GenBank/DDBJ whole genome shotgun (WGS) entry which is preliminary data.</text>
</comment>
<feature type="region of interest" description="Disordered" evidence="4">
    <location>
        <begin position="257"/>
        <end position="277"/>
    </location>
</feature>
<keyword evidence="7" id="KW-1185">Reference proteome</keyword>
<dbReference type="Pfam" id="PF07729">
    <property type="entry name" value="FCD"/>
    <property type="match status" value="1"/>
</dbReference>
<dbReference type="SMART" id="SM00895">
    <property type="entry name" value="FCD"/>
    <property type="match status" value="1"/>
</dbReference>
<dbReference type="AlphaFoldDB" id="A0AA41UJR6"/>
<dbReference type="PROSITE" id="PS50949">
    <property type="entry name" value="HTH_GNTR"/>
    <property type="match status" value="1"/>
</dbReference>
<dbReference type="PANTHER" id="PTHR43537:SF5">
    <property type="entry name" value="UXU OPERON TRANSCRIPTIONAL REGULATOR"/>
    <property type="match status" value="1"/>
</dbReference>
<accession>A0AA41UJR6</accession>
<evidence type="ECO:0000256" key="1">
    <source>
        <dbReference type="ARBA" id="ARBA00023015"/>
    </source>
</evidence>
<dbReference type="InterPro" id="IPR036390">
    <property type="entry name" value="WH_DNA-bd_sf"/>
</dbReference>
<dbReference type="RefSeq" id="WP_246902950.1">
    <property type="nucleotide sequence ID" value="NZ_JALJRB010000002.1"/>
</dbReference>
<evidence type="ECO:0000256" key="2">
    <source>
        <dbReference type="ARBA" id="ARBA00023125"/>
    </source>
</evidence>
<dbReference type="Gene3D" id="1.10.10.10">
    <property type="entry name" value="Winged helix-like DNA-binding domain superfamily/Winged helix DNA-binding domain"/>
    <property type="match status" value="1"/>
</dbReference>
<dbReference type="CDD" id="cd07377">
    <property type="entry name" value="WHTH_GntR"/>
    <property type="match status" value="1"/>
</dbReference>
<organism evidence="6 7">
    <name type="scientific">Desulfatitalea alkaliphila</name>
    <dbReference type="NCBI Taxonomy" id="2929485"/>
    <lineage>
        <taxon>Bacteria</taxon>
        <taxon>Pseudomonadati</taxon>
        <taxon>Thermodesulfobacteriota</taxon>
        <taxon>Desulfobacteria</taxon>
        <taxon>Desulfobacterales</taxon>
        <taxon>Desulfosarcinaceae</taxon>
        <taxon>Desulfatitalea</taxon>
    </lineage>
</organism>
<dbReference type="EMBL" id="JALJRB010000002">
    <property type="protein sequence ID" value="MCJ8499576.1"/>
    <property type="molecule type" value="Genomic_DNA"/>
</dbReference>
<evidence type="ECO:0000256" key="3">
    <source>
        <dbReference type="ARBA" id="ARBA00023163"/>
    </source>
</evidence>
<dbReference type="SUPFAM" id="SSF46785">
    <property type="entry name" value="Winged helix' DNA-binding domain"/>
    <property type="match status" value="1"/>
</dbReference>
<dbReference type="PRINTS" id="PR00035">
    <property type="entry name" value="HTHGNTR"/>
</dbReference>
<dbReference type="Pfam" id="PF00392">
    <property type="entry name" value="GntR"/>
    <property type="match status" value="1"/>
</dbReference>
<dbReference type="SMART" id="SM00345">
    <property type="entry name" value="HTH_GNTR"/>
    <property type="match status" value="1"/>
</dbReference>
<dbReference type="InterPro" id="IPR008920">
    <property type="entry name" value="TF_FadR/GntR_C"/>
</dbReference>
<dbReference type="Gene3D" id="1.20.120.530">
    <property type="entry name" value="GntR ligand-binding domain-like"/>
    <property type="match status" value="1"/>
</dbReference>
<feature type="domain" description="HTH gntR-type" evidence="5">
    <location>
        <begin position="13"/>
        <end position="83"/>
    </location>
</feature>
<dbReference type="Proteomes" id="UP001165427">
    <property type="component" value="Unassembled WGS sequence"/>
</dbReference>
<dbReference type="PANTHER" id="PTHR43537">
    <property type="entry name" value="TRANSCRIPTIONAL REGULATOR, GNTR FAMILY"/>
    <property type="match status" value="1"/>
</dbReference>
<dbReference type="InterPro" id="IPR000524">
    <property type="entry name" value="Tscrpt_reg_HTH_GntR"/>
</dbReference>
<dbReference type="SUPFAM" id="SSF48008">
    <property type="entry name" value="GntR ligand-binding domain-like"/>
    <property type="match status" value="1"/>
</dbReference>